<reference evidence="2 3" key="1">
    <citation type="submission" date="2014-02" db="EMBL/GenBank/DDBJ databases">
        <title>Draft genome sequence of Lysinibacillus odysseyi NBRC 100172.</title>
        <authorList>
            <person name="Zhang F."/>
            <person name="Wang G."/>
            <person name="Zhang L."/>
        </authorList>
    </citation>
    <scope>NUCLEOTIDE SEQUENCE [LARGE SCALE GENOMIC DNA]</scope>
    <source>
        <strain evidence="2 3">NBRC 100172</strain>
    </source>
</reference>
<evidence type="ECO:0000256" key="1">
    <source>
        <dbReference type="SAM" id="Phobius"/>
    </source>
</evidence>
<keyword evidence="1" id="KW-0472">Membrane</keyword>
<dbReference type="Proteomes" id="UP000030437">
    <property type="component" value="Unassembled WGS sequence"/>
</dbReference>
<comment type="caution">
    <text evidence="2">The sequence shown here is derived from an EMBL/GenBank/DDBJ whole genome shotgun (WGS) entry which is preliminary data.</text>
</comment>
<evidence type="ECO:0000313" key="2">
    <source>
        <dbReference type="EMBL" id="KGR84378.1"/>
    </source>
</evidence>
<organism evidence="2 3">
    <name type="scientific">Lysinibacillus odysseyi 34hs-1 = NBRC 100172</name>
    <dbReference type="NCBI Taxonomy" id="1220589"/>
    <lineage>
        <taxon>Bacteria</taxon>
        <taxon>Bacillati</taxon>
        <taxon>Bacillota</taxon>
        <taxon>Bacilli</taxon>
        <taxon>Bacillales</taxon>
        <taxon>Bacillaceae</taxon>
        <taxon>Lysinibacillus</taxon>
    </lineage>
</organism>
<keyword evidence="1" id="KW-1133">Transmembrane helix</keyword>
<dbReference type="STRING" id="1220589.CD32_12355"/>
<dbReference type="EMBL" id="JPVP01000056">
    <property type="protein sequence ID" value="KGR84378.1"/>
    <property type="molecule type" value="Genomic_DNA"/>
</dbReference>
<proteinExistence type="predicted"/>
<keyword evidence="3" id="KW-1185">Reference proteome</keyword>
<evidence type="ECO:0000313" key="3">
    <source>
        <dbReference type="Proteomes" id="UP000030437"/>
    </source>
</evidence>
<gene>
    <name evidence="2" type="ORF">CD32_12355</name>
</gene>
<sequence>MKKVFKRLIGSVILIALLVAGSVQYKVFMVELTIIIANLYITLIYIVNFYDERFFFYSFFFFYLKSPLTSP</sequence>
<feature type="transmembrane region" description="Helical" evidence="1">
    <location>
        <begin position="32"/>
        <end position="50"/>
    </location>
</feature>
<dbReference type="AlphaFoldDB" id="A0A0A3INH9"/>
<accession>A0A0A3INH9</accession>
<keyword evidence="1" id="KW-0812">Transmembrane</keyword>
<name>A0A0A3INH9_9BACI</name>
<protein>
    <submittedName>
        <fullName evidence="2">Uncharacterized protein</fullName>
    </submittedName>
</protein>